<dbReference type="GO" id="GO:0061750">
    <property type="term" value="F:acid sphingomyelin phosphodiesterase activity"/>
    <property type="evidence" value="ECO:0007669"/>
    <property type="project" value="TreeGrafter"/>
</dbReference>
<evidence type="ECO:0000313" key="4">
    <source>
        <dbReference type="Proteomes" id="UP000092462"/>
    </source>
</evidence>
<dbReference type="VEuPathDB" id="VectorBase:PPAPM1_001212"/>
<reference evidence="3" key="1">
    <citation type="submission" date="2022-08" db="UniProtKB">
        <authorList>
            <consortium name="EnsemblMetazoa"/>
        </authorList>
    </citation>
    <scope>IDENTIFICATION</scope>
    <source>
        <strain evidence="3">Israel</strain>
    </source>
</reference>
<keyword evidence="1" id="KW-0378">Hydrolase</keyword>
<dbReference type="PANTHER" id="PTHR10340">
    <property type="entry name" value="SPHINGOMYELIN PHOSPHODIESTERASE"/>
    <property type="match status" value="1"/>
</dbReference>
<proteinExistence type="predicted"/>
<dbReference type="InterPro" id="IPR029052">
    <property type="entry name" value="Metallo-depent_PP-like"/>
</dbReference>
<protein>
    <submittedName>
        <fullName evidence="3">Uncharacterized protein</fullName>
    </submittedName>
</protein>
<organism evidence="3 4">
    <name type="scientific">Phlebotomus papatasi</name>
    <name type="common">Sandfly</name>
    <dbReference type="NCBI Taxonomy" id="29031"/>
    <lineage>
        <taxon>Eukaryota</taxon>
        <taxon>Metazoa</taxon>
        <taxon>Ecdysozoa</taxon>
        <taxon>Arthropoda</taxon>
        <taxon>Hexapoda</taxon>
        <taxon>Insecta</taxon>
        <taxon>Pterygota</taxon>
        <taxon>Neoptera</taxon>
        <taxon>Endopterygota</taxon>
        <taxon>Diptera</taxon>
        <taxon>Nematocera</taxon>
        <taxon>Psychodoidea</taxon>
        <taxon>Psychodidae</taxon>
        <taxon>Phlebotomus</taxon>
        <taxon>Phlebotomus</taxon>
    </lineage>
</organism>
<dbReference type="GO" id="GO:0006685">
    <property type="term" value="P:sphingomyelin catabolic process"/>
    <property type="evidence" value="ECO:0007669"/>
    <property type="project" value="TreeGrafter"/>
</dbReference>
<dbReference type="VEuPathDB" id="VectorBase:PPAI005321"/>
<evidence type="ECO:0000256" key="2">
    <source>
        <dbReference type="ARBA" id="ARBA00023180"/>
    </source>
</evidence>
<dbReference type="SUPFAM" id="SSF47862">
    <property type="entry name" value="Saposin"/>
    <property type="match status" value="1"/>
</dbReference>
<dbReference type="SUPFAM" id="SSF56300">
    <property type="entry name" value="Metallo-dependent phosphatases"/>
    <property type="match status" value="1"/>
</dbReference>
<evidence type="ECO:0000256" key="1">
    <source>
        <dbReference type="ARBA" id="ARBA00022801"/>
    </source>
</evidence>
<dbReference type="GO" id="GO:0016020">
    <property type="term" value="C:membrane"/>
    <property type="evidence" value="ECO:0007669"/>
    <property type="project" value="GOC"/>
</dbReference>
<dbReference type="GO" id="GO:0005615">
    <property type="term" value="C:extracellular space"/>
    <property type="evidence" value="ECO:0007669"/>
    <property type="project" value="TreeGrafter"/>
</dbReference>
<name>A0A1B0DBY2_PHLPP</name>
<dbReference type="EnsemblMetazoa" id="PPAI005321-RA">
    <property type="protein sequence ID" value="PPAI005321-PA"/>
    <property type="gene ID" value="PPAI005321"/>
</dbReference>
<dbReference type="GO" id="GO:0046513">
    <property type="term" value="P:ceramide biosynthetic process"/>
    <property type="evidence" value="ECO:0007669"/>
    <property type="project" value="TreeGrafter"/>
</dbReference>
<dbReference type="GO" id="GO:0005764">
    <property type="term" value="C:lysosome"/>
    <property type="evidence" value="ECO:0007669"/>
    <property type="project" value="TreeGrafter"/>
</dbReference>
<accession>A0A1B0DBY2</accession>
<evidence type="ECO:0000313" key="3">
    <source>
        <dbReference type="EnsemblMetazoa" id="PPAI005321-PA"/>
    </source>
</evidence>
<keyword evidence="2" id="KW-0325">Glycoprotein</keyword>
<dbReference type="Proteomes" id="UP000092462">
    <property type="component" value="Unassembled WGS sequence"/>
</dbReference>
<dbReference type="PANTHER" id="PTHR10340:SF34">
    <property type="entry name" value="SPHINGOMYELIN PHOSPHODIESTERASE"/>
    <property type="match status" value="1"/>
</dbReference>
<sequence>FVIGDACGDVYNPYHEWEVAFPPVAKPEPKEIPLPKEGAPLFKVLHLSDTHYDPYYAQGSNAECNEPLCCRITNGLPTTPNGAAGKWGDYRKCDTPQRTIDHLLHHIATTHTDVLWSTNNISSLPRSVTPLLEVLNRTHTPPPVPSDDFDLLRRLKEAARRDDVGDERMLWNDASPESSMYPPLVEKALKLFNLKQVAYEIETSVMSKVSCTACKAGAGLLQHYIKTGRSKEEIVKTIFQYCVYLKIQSRRVCEGVSQLFGVSSILTIRSRFNIALILLLNFKRIFFHKLP</sequence>
<dbReference type="EMBL" id="AJVK01013840">
    <property type="status" value="NOT_ANNOTATED_CDS"/>
    <property type="molecule type" value="Genomic_DNA"/>
</dbReference>
<keyword evidence="4" id="KW-1185">Reference proteome</keyword>
<dbReference type="InterPro" id="IPR011001">
    <property type="entry name" value="Saposin-like"/>
</dbReference>
<dbReference type="AlphaFoldDB" id="A0A1B0DBY2"/>